<dbReference type="Proteomes" id="UP000320948">
    <property type="component" value="Unassembled WGS sequence"/>
</dbReference>
<evidence type="ECO:0000256" key="5">
    <source>
        <dbReference type="ARBA" id="ARBA00025050"/>
    </source>
</evidence>
<evidence type="ECO:0000313" key="8">
    <source>
        <dbReference type="EMBL" id="TKW61523.1"/>
    </source>
</evidence>
<dbReference type="PANTHER" id="PTHR20982:SF3">
    <property type="entry name" value="MITOCHONDRIAL RIBOSOME RECYCLING FACTOR PSEUDO 1"/>
    <property type="match status" value="1"/>
</dbReference>
<organism evidence="8 9">
    <name type="scientific">Blastochloris viridis</name>
    <name type="common">Rhodopseudomonas viridis</name>
    <dbReference type="NCBI Taxonomy" id="1079"/>
    <lineage>
        <taxon>Bacteria</taxon>
        <taxon>Pseudomonadati</taxon>
        <taxon>Pseudomonadota</taxon>
        <taxon>Alphaproteobacteria</taxon>
        <taxon>Hyphomicrobiales</taxon>
        <taxon>Blastochloridaceae</taxon>
        <taxon>Blastochloris</taxon>
    </lineage>
</organism>
<dbReference type="EMBL" id="VAFM01000001">
    <property type="protein sequence ID" value="TKW61523.1"/>
    <property type="molecule type" value="Genomic_DNA"/>
</dbReference>
<comment type="subcellular location">
    <subcellularLocation>
        <location evidence="1 6">Cytoplasm</location>
    </subcellularLocation>
</comment>
<dbReference type="InterPro" id="IPR023584">
    <property type="entry name" value="Ribosome_recyc_fac_dom"/>
</dbReference>
<dbReference type="GO" id="GO:0002184">
    <property type="term" value="P:cytoplasmic translational termination"/>
    <property type="evidence" value="ECO:0007669"/>
    <property type="project" value="TreeGrafter"/>
</dbReference>
<dbReference type="HAMAP" id="MF_00040">
    <property type="entry name" value="RRF"/>
    <property type="match status" value="1"/>
</dbReference>
<dbReference type="GO" id="GO:0005829">
    <property type="term" value="C:cytosol"/>
    <property type="evidence" value="ECO:0007669"/>
    <property type="project" value="GOC"/>
</dbReference>
<dbReference type="GO" id="GO:0043023">
    <property type="term" value="F:ribosomal large subunit binding"/>
    <property type="evidence" value="ECO:0007669"/>
    <property type="project" value="TreeGrafter"/>
</dbReference>
<dbReference type="Pfam" id="PF01765">
    <property type="entry name" value="RRF"/>
    <property type="match status" value="1"/>
</dbReference>
<dbReference type="Gene3D" id="3.30.1360.40">
    <property type="match status" value="1"/>
</dbReference>
<dbReference type="FunFam" id="1.10.132.20:FF:000001">
    <property type="entry name" value="Ribosome-recycling factor"/>
    <property type="match status" value="1"/>
</dbReference>
<dbReference type="NCBIfam" id="TIGR00496">
    <property type="entry name" value="frr"/>
    <property type="match status" value="1"/>
</dbReference>
<name>A0A6N4R3F9_BLAVI</name>
<dbReference type="CDD" id="cd00520">
    <property type="entry name" value="RRF"/>
    <property type="match status" value="1"/>
</dbReference>
<comment type="caution">
    <text evidence="8">The sequence shown here is derived from an EMBL/GenBank/DDBJ whole genome shotgun (WGS) entry which is preliminary data.</text>
</comment>
<protein>
    <recommendedName>
        <fullName evidence="6">Ribosome-recycling factor</fullName>
        <shortName evidence="6">RRF</shortName>
    </recommendedName>
    <alternativeName>
        <fullName evidence="6">Ribosome-releasing factor</fullName>
    </alternativeName>
</protein>
<dbReference type="FunFam" id="3.30.1360.40:FF:000001">
    <property type="entry name" value="Ribosome-recycling factor"/>
    <property type="match status" value="1"/>
</dbReference>
<keyword evidence="3 6" id="KW-0963">Cytoplasm</keyword>
<evidence type="ECO:0000313" key="9">
    <source>
        <dbReference type="Proteomes" id="UP000320948"/>
    </source>
</evidence>
<keyword evidence="4 6" id="KW-0648">Protein biosynthesis</keyword>
<comment type="function">
    <text evidence="5 6">Responsible for the release of ribosomes from messenger RNA at the termination of protein biosynthesis. May increase the efficiency of translation by recycling ribosomes from one round of translation to another.</text>
</comment>
<evidence type="ECO:0000256" key="2">
    <source>
        <dbReference type="ARBA" id="ARBA00005912"/>
    </source>
</evidence>
<dbReference type="SUPFAM" id="SSF55194">
    <property type="entry name" value="Ribosome recycling factor, RRF"/>
    <property type="match status" value="1"/>
</dbReference>
<proteinExistence type="inferred from homology"/>
<gene>
    <name evidence="6" type="primary">frr</name>
    <name evidence="8" type="ORF">DI628_02560</name>
</gene>
<dbReference type="InterPro" id="IPR002661">
    <property type="entry name" value="Ribosome_recyc_fac"/>
</dbReference>
<evidence type="ECO:0000256" key="1">
    <source>
        <dbReference type="ARBA" id="ARBA00004496"/>
    </source>
</evidence>
<accession>A0A6N4R3F9</accession>
<dbReference type="Gene3D" id="1.10.132.20">
    <property type="entry name" value="Ribosome-recycling factor"/>
    <property type="match status" value="1"/>
</dbReference>
<dbReference type="InterPro" id="IPR036191">
    <property type="entry name" value="RRF_sf"/>
</dbReference>
<dbReference type="PANTHER" id="PTHR20982">
    <property type="entry name" value="RIBOSOME RECYCLING FACTOR"/>
    <property type="match status" value="1"/>
</dbReference>
<evidence type="ECO:0000256" key="3">
    <source>
        <dbReference type="ARBA" id="ARBA00022490"/>
    </source>
</evidence>
<dbReference type="AlphaFoldDB" id="A0A6N4R3F9"/>
<reference evidence="8 9" key="1">
    <citation type="journal article" date="2017" name="Nat. Commun.">
        <title>In situ click chemistry generation of cyclooxygenase-2 inhibitors.</title>
        <authorList>
            <person name="Bhardwaj A."/>
            <person name="Kaur J."/>
            <person name="Wuest M."/>
            <person name="Wuest F."/>
        </authorList>
    </citation>
    <scope>NUCLEOTIDE SEQUENCE [LARGE SCALE GENOMIC DNA]</scope>
    <source>
        <strain evidence="8">S2_018_000_R2_106</strain>
    </source>
</reference>
<evidence type="ECO:0000256" key="6">
    <source>
        <dbReference type="HAMAP-Rule" id="MF_00040"/>
    </source>
</evidence>
<evidence type="ECO:0000259" key="7">
    <source>
        <dbReference type="Pfam" id="PF01765"/>
    </source>
</evidence>
<evidence type="ECO:0000256" key="4">
    <source>
        <dbReference type="ARBA" id="ARBA00022917"/>
    </source>
</evidence>
<feature type="domain" description="Ribosome recycling factor" evidence="7">
    <location>
        <begin position="16"/>
        <end position="177"/>
    </location>
</feature>
<comment type="similarity">
    <text evidence="2 6">Belongs to the RRF family.</text>
</comment>
<sequence>MSDLTQRFEGAINAIKHEFSGLRTGRASAELLAPVMVEAYGSKMPISQVGTVSVAEARLLTVNVWDKGLVQPTEKAIREGGLGLNPSVDGQLIRIPLPELNEQRRQELVKLARKYAEEGRIAIRNVRRDGMDAIKKMKDEGLGEDDAKREMDKVEKEVEGFIAQVDALLAGKEKDIMTI</sequence>